<protein>
    <submittedName>
        <fullName evidence="1">Uncharacterized protein</fullName>
    </submittedName>
</protein>
<accession>A0A0F9N6L4</accession>
<gene>
    <name evidence="1" type="ORF">LCGC14_1299510</name>
</gene>
<proteinExistence type="predicted"/>
<name>A0A0F9N6L4_9ZZZZ</name>
<evidence type="ECO:0000313" key="1">
    <source>
        <dbReference type="EMBL" id="KKM84390.1"/>
    </source>
</evidence>
<dbReference type="EMBL" id="LAZR01007573">
    <property type="protein sequence ID" value="KKM84390.1"/>
    <property type="molecule type" value="Genomic_DNA"/>
</dbReference>
<organism evidence="1">
    <name type="scientific">marine sediment metagenome</name>
    <dbReference type="NCBI Taxonomy" id="412755"/>
    <lineage>
        <taxon>unclassified sequences</taxon>
        <taxon>metagenomes</taxon>
        <taxon>ecological metagenomes</taxon>
    </lineage>
</organism>
<reference evidence="1" key="1">
    <citation type="journal article" date="2015" name="Nature">
        <title>Complex archaea that bridge the gap between prokaryotes and eukaryotes.</title>
        <authorList>
            <person name="Spang A."/>
            <person name="Saw J.H."/>
            <person name="Jorgensen S.L."/>
            <person name="Zaremba-Niedzwiedzka K."/>
            <person name="Martijn J."/>
            <person name="Lind A.E."/>
            <person name="van Eijk R."/>
            <person name="Schleper C."/>
            <person name="Guy L."/>
            <person name="Ettema T.J."/>
        </authorList>
    </citation>
    <scope>NUCLEOTIDE SEQUENCE</scope>
</reference>
<comment type="caution">
    <text evidence="1">The sequence shown here is derived from an EMBL/GenBank/DDBJ whole genome shotgun (WGS) entry which is preliminary data.</text>
</comment>
<dbReference type="AlphaFoldDB" id="A0A0F9N6L4"/>
<sequence>MTLEKLRKAAPNGLDKISAVDGGYEIAFHPDEERGLRSSATVILNLSPMEGGGWLAKSVLSTGLSTLDWTADARAYARAVEFMNLSGAKDLR</sequence>